<reference evidence="3 4" key="1">
    <citation type="journal article" date="2019" name="Front. Microbiol.">
        <title>Thermoanaerosceptrum fracticalcis gen. nov. sp. nov., a Novel Fumarate-Fermenting Microorganism From a Deep Fractured Carbonate Aquifer of the US Great Basin.</title>
        <authorList>
            <person name="Hamilton-Brehm S.D."/>
            <person name="Stewart L.E."/>
            <person name="Zavarin M."/>
            <person name="Caldwell M."/>
            <person name="Lawson P.A."/>
            <person name="Onstott T.C."/>
            <person name="Grzymski J."/>
            <person name="Neveux I."/>
            <person name="Lollar B.S."/>
            <person name="Russell C.E."/>
            <person name="Moser D.P."/>
        </authorList>
    </citation>
    <scope>NUCLEOTIDE SEQUENCE [LARGE SCALE GENOMIC DNA]</scope>
    <source>
        <strain evidence="3 4">DRI-13</strain>
    </source>
</reference>
<evidence type="ECO:0000313" key="3">
    <source>
        <dbReference type="EMBL" id="QNB47507.1"/>
    </source>
</evidence>
<gene>
    <name evidence="3" type="ORF">BR63_15180</name>
</gene>
<evidence type="ECO:0000256" key="1">
    <source>
        <dbReference type="ARBA" id="ARBA00008984"/>
    </source>
</evidence>
<evidence type="ECO:0000313" key="4">
    <source>
        <dbReference type="Proteomes" id="UP000515847"/>
    </source>
</evidence>
<dbReference type="Proteomes" id="UP000515847">
    <property type="component" value="Chromosome"/>
</dbReference>
<accession>A0A7G6E603</accession>
<dbReference type="InterPro" id="IPR036868">
    <property type="entry name" value="TusA-like_sf"/>
</dbReference>
<dbReference type="OrthoDB" id="9800872at2"/>
<dbReference type="PANTHER" id="PTHR33279">
    <property type="entry name" value="SULFUR CARRIER PROTEIN YEDF-RELATED"/>
    <property type="match status" value="1"/>
</dbReference>
<proteinExistence type="inferred from homology"/>
<dbReference type="RefSeq" id="WP_034423462.1">
    <property type="nucleotide sequence ID" value="NZ_CP045798.1"/>
</dbReference>
<name>A0A7G6E603_THEFR</name>
<comment type="similarity">
    <text evidence="1">Belongs to the sulfur carrier protein TusA family.</text>
</comment>
<protein>
    <submittedName>
        <fullName evidence="3">SirA family protein</fullName>
    </submittedName>
</protein>
<dbReference type="PANTHER" id="PTHR33279:SF6">
    <property type="entry name" value="SULFUR CARRIER PROTEIN YEDF-RELATED"/>
    <property type="match status" value="1"/>
</dbReference>
<dbReference type="Gene3D" id="3.30.110.40">
    <property type="entry name" value="TusA-like domain"/>
    <property type="match status" value="1"/>
</dbReference>
<organism evidence="3 4">
    <name type="scientific">Thermanaerosceptrum fracticalcis</name>
    <dbReference type="NCBI Taxonomy" id="1712410"/>
    <lineage>
        <taxon>Bacteria</taxon>
        <taxon>Bacillati</taxon>
        <taxon>Bacillota</taxon>
        <taxon>Clostridia</taxon>
        <taxon>Eubacteriales</taxon>
        <taxon>Peptococcaceae</taxon>
        <taxon>Thermanaerosceptrum</taxon>
    </lineage>
</organism>
<keyword evidence="4" id="KW-1185">Reference proteome</keyword>
<feature type="domain" description="UPF0033" evidence="2">
    <location>
        <begin position="6"/>
        <end position="30"/>
    </location>
</feature>
<dbReference type="Pfam" id="PF01206">
    <property type="entry name" value="TusA"/>
    <property type="match status" value="1"/>
</dbReference>
<dbReference type="KEGG" id="tfr:BR63_15180"/>
<sequence>MAEFTIDARGLQCPGPIVQLFNQAKQCAAGDIIRIEVTDQGFKKDVQAWCKKTGNELVEIKEEGGVIYVAIKKN</sequence>
<dbReference type="InterPro" id="IPR001455">
    <property type="entry name" value="TusA-like"/>
</dbReference>
<dbReference type="SUPFAM" id="SSF64307">
    <property type="entry name" value="SirA-like"/>
    <property type="match status" value="1"/>
</dbReference>
<evidence type="ECO:0000259" key="2">
    <source>
        <dbReference type="PROSITE" id="PS01148"/>
    </source>
</evidence>
<dbReference type="AlphaFoldDB" id="A0A7G6E603"/>
<dbReference type="EMBL" id="CP045798">
    <property type="protein sequence ID" value="QNB47507.1"/>
    <property type="molecule type" value="Genomic_DNA"/>
</dbReference>
<dbReference type="PROSITE" id="PS01148">
    <property type="entry name" value="UPF0033"/>
    <property type="match status" value="1"/>
</dbReference>